<feature type="domain" description="Glutaredoxin" evidence="1">
    <location>
        <begin position="88"/>
        <end position="154"/>
    </location>
</feature>
<dbReference type="PaxDb" id="3827-XP_004500512.1"/>
<gene>
    <name evidence="3" type="primary">LOC101506972</name>
</gene>
<dbReference type="GeneID" id="101506972"/>
<dbReference type="SUPFAM" id="SSF52833">
    <property type="entry name" value="Thioredoxin-like"/>
    <property type="match status" value="1"/>
</dbReference>
<dbReference type="Pfam" id="PF00462">
    <property type="entry name" value="Glutaredoxin"/>
    <property type="match status" value="1"/>
</dbReference>
<dbReference type="eggNOG" id="KOG2824">
    <property type="taxonomic scope" value="Eukaryota"/>
</dbReference>
<reference evidence="3" key="2">
    <citation type="submission" date="2025-08" db="UniProtKB">
        <authorList>
            <consortium name="RefSeq"/>
        </authorList>
    </citation>
    <scope>IDENTIFICATION</scope>
    <source>
        <tissue evidence="3">Etiolated seedlings</tissue>
    </source>
</reference>
<evidence type="ECO:0000313" key="3">
    <source>
        <dbReference type="RefSeq" id="XP_004500512.1"/>
    </source>
</evidence>
<accession>A0A1S2Y8X2</accession>
<proteinExistence type="predicted"/>
<protein>
    <submittedName>
        <fullName evidence="3">Uncharacterized protein At5g39865-like</fullName>
    </submittedName>
</protein>
<dbReference type="InterPro" id="IPR002109">
    <property type="entry name" value="Glutaredoxin"/>
</dbReference>
<dbReference type="Gene3D" id="3.40.30.10">
    <property type="entry name" value="Glutaredoxin"/>
    <property type="match status" value="1"/>
</dbReference>
<dbReference type="Proteomes" id="UP000087171">
    <property type="component" value="Chromosome Ca5"/>
</dbReference>
<organism evidence="2 3">
    <name type="scientific">Cicer arietinum</name>
    <name type="common">Chickpea</name>
    <name type="synonym">Garbanzo</name>
    <dbReference type="NCBI Taxonomy" id="3827"/>
    <lineage>
        <taxon>Eukaryota</taxon>
        <taxon>Viridiplantae</taxon>
        <taxon>Streptophyta</taxon>
        <taxon>Embryophyta</taxon>
        <taxon>Tracheophyta</taxon>
        <taxon>Spermatophyta</taxon>
        <taxon>Magnoliopsida</taxon>
        <taxon>eudicotyledons</taxon>
        <taxon>Gunneridae</taxon>
        <taxon>Pentapetalae</taxon>
        <taxon>rosids</taxon>
        <taxon>fabids</taxon>
        <taxon>Fabales</taxon>
        <taxon>Fabaceae</taxon>
        <taxon>Papilionoideae</taxon>
        <taxon>50 kb inversion clade</taxon>
        <taxon>NPAAA clade</taxon>
        <taxon>Hologalegina</taxon>
        <taxon>IRL clade</taxon>
        <taxon>Cicereae</taxon>
        <taxon>Cicer</taxon>
    </lineage>
</organism>
<dbReference type="RefSeq" id="XP_004500512.1">
    <property type="nucleotide sequence ID" value="XM_004500455.3"/>
</dbReference>
<evidence type="ECO:0000259" key="1">
    <source>
        <dbReference type="Pfam" id="PF00462"/>
    </source>
</evidence>
<dbReference type="Pfam" id="PF23733">
    <property type="entry name" value="GRXCR1-2_C"/>
    <property type="match status" value="1"/>
</dbReference>
<dbReference type="AlphaFoldDB" id="A0A1S2Y8X2"/>
<dbReference type="InterPro" id="IPR036249">
    <property type="entry name" value="Thioredoxin-like_sf"/>
</dbReference>
<reference evidence="2" key="1">
    <citation type="journal article" date="2013" name="Nat. Biotechnol.">
        <title>Draft genome sequence of chickpea (Cicer arietinum) provides a resource for trait improvement.</title>
        <authorList>
            <person name="Varshney R.K."/>
            <person name="Song C."/>
            <person name="Saxena R.K."/>
            <person name="Azam S."/>
            <person name="Yu S."/>
            <person name="Sharpe A.G."/>
            <person name="Cannon S."/>
            <person name="Baek J."/>
            <person name="Rosen B.D."/>
            <person name="Tar'an B."/>
            <person name="Millan T."/>
            <person name="Zhang X."/>
            <person name="Ramsay L.D."/>
            <person name="Iwata A."/>
            <person name="Wang Y."/>
            <person name="Nelson W."/>
            <person name="Farmer A.D."/>
            <person name="Gaur P.M."/>
            <person name="Soderlund C."/>
            <person name="Penmetsa R.V."/>
            <person name="Xu C."/>
            <person name="Bharti A.K."/>
            <person name="He W."/>
            <person name="Winter P."/>
            <person name="Zhao S."/>
            <person name="Hane J.K."/>
            <person name="Carrasquilla-Garcia N."/>
            <person name="Condie J.A."/>
            <person name="Upadhyaya H.D."/>
            <person name="Luo M.C."/>
            <person name="Thudi M."/>
            <person name="Gowda C.L."/>
            <person name="Singh N.P."/>
            <person name="Lichtenzveig J."/>
            <person name="Gali K.K."/>
            <person name="Rubio J."/>
            <person name="Nadarajan N."/>
            <person name="Dolezel J."/>
            <person name="Bansal K.C."/>
            <person name="Xu X."/>
            <person name="Edwards D."/>
            <person name="Zhang G."/>
            <person name="Kahl G."/>
            <person name="Gil J."/>
            <person name="Singh K.B."/>
            <person name="Datta S.K."/>
            <person name="Jackson S.A."/>
            <person name="Wang J."/>
            <person name="Cook D.R."/>
        </authorList>
    </citation>
    <scope>NUCLEOTIDE SEQUENCE [LARGE SCALE GENOMIC DNA]</scope>
    <source>
        <strain evidence="2">cv. CDC Frontier</strain>
    </source>
</reference>
<dbReference type="PANTHER" id="PTHR45669">
    <property type="entry name" value="GLUTAREDOXIN DOMAIN-CONTAINING CYSTEINE-RICH PROTEIN CG12206-RELATED"/>
    <property type="match status" value="1"/>
</dbReference>
<dbReference type="PANTHER" id="PTHR45669:SF25">
    <property type="entry name" value="GLUTAREDOXIN (GRX) FAMILY PROTEIN"/>
    <property type="match status" value="1"/>
</dbReference>
<dbReference type="PROSITE" id="PS51354">
    <property type="entry name" value="GLUTAREDOXIN_2"/>
    <property type="match status" value="1"/>
</dbReference>
<sequence>MWRSWLGLPQHDRTRTLQIPSRTRSYGSSSSLKDIRTILQTEPDPQSPKSPSLFRRLSVSPSIIRSVSCRTVNSSITVPSNFEHGSVVVYYTSLRVIRRTFNDCRTVRSILKRFAVGVDERDVCVDERFLEELQEILGRRNVPLPCVFVGGQYIGSVDDVRRLYDSGELQDMIEQLPKSLPNACDFCGGMRFVVCDRCDGSHRVFAEKSGFRTCLSCNSNGLIRCPACFFELPRHTK</sequence>
<dbReference type="OrthoDB" id="423313at2759"/>
<name>A0A1S2Y8X2_CICAR</name>
<keyword evidence="2" id="KW-1185">Reference proteome</keyword>
<evidence type="ECO:0000313" key="2">
    <source>
        <dbReference type="Proteomes" id="UP000087171"/>
    </source>
</evidence>
<dbReference type="KEGG" id="cam:101506972"/>